<protein>
    <recommendedName>
        <fullName evidence="13">Small ribosomal subunit protein uS17</fullName>
    </recommendedName>
    <alternativeName>
        <fullName evidence="14">40S ribosomal protein S11</fullName>
    </alternativeName>
</protein>
<evidence type="ECO:0000256" key="11">
    <source>
        <dbReference type="ARBA" id="ARBA00023274"/>
    </source>
</evidence>
<dbReference type="PANTHER" id="PTHR10744:SF9">
    <property type="entry name" value="40S RIBOSOMAL PROTEIN S11-RELATED"/>
    <property type="match status" value="1"/>
</dbReference>
<evidence type="ECO:0000256" key="10">
    <source>
        <dbReference type="ARBA" id="ARBA00023139"/>
    </source>
</evidence>
<evidence type="ECO:0000259" key="16">
    <source>
        <dbReference type="Pfam" id="PF16205"/>
    </source>
</evidence>
<dbReference type="Gene3D" id="2.40.50.1000">
    <property type="match status" value="1"/>
</dbReference>
<evidence type="ECO:0000256" key="13">
    <source>
        <dbReference type="ARBA" id="ARBA00035164"/>
    </source>
</evidence>
<accession>A0A8H7ZTP8</accession>
<comment type="subcellular location">
    <subcellularLocation>
        <location evidence="1">Cytoplasm</location>
    </subcellularLocation>
</comment>
<dbReference type="GO" id="GO:0003735">
    <property type="term" value="F:structural constituent of ribosome"/>
    <property type="evidence" value="ECO:0007669"/>
    <property type="project" value="InterPro"/>
</dbReference>
<gene>
    <name evidence="17" type="ORF">BJ554DRAFT_473</name>
</gene>
<evidence type="ECO:0000256" key="6">
    <source>
        <dbReference type="ARBA" id="ARBA00022884"/>
    </source>
</evidence>
<evidence type="ECO:0000313" key="18">
    <source>
        <dbReference type="Proteomes" id="UP000673691"/>
    </source>
</evidence>
<keyword evidence="5" id="KW-0597">Phosphoprotein</keyword>
<dbReference type="SUPFAM" id="SSF50249">
    <property type="entry name" value="Nucleic acid-binding proteins"/>
    <property type="match status" value="1"/>
</dbReference>
<proteinExistence type="inferred from homology"/>
<dbReference type="FunFam" id="2.40.50.1000:FF:000008">
    <property type="entry name" value="40S ribosomal protein S11"/>
    <property type="match status" value="1"/>
</dbReference>
<sequence length="273" mass="30226">PENRPTSPFPLTHARSPFQRSHVRAGERPATASPLTGFFPRFAVFPGGVCTAAENATNTPPCAGAALSPRFGRKSRAASSRNPWASPGFFLHAWDLRVGFCRKSRSGPQQRLWDGAPAACHEFNEGGWRGEDARLASYEGRRAQILLTCGVEKAFQKQQGIFQNPKVVGKKSKNLRWYKDVGLGFKTPAAAINGHYIDKKCPFVGDVSIRGRILTGVVMSTKMKRTIIVRREYLHYVPKYNRYEKRHKNLAAHCSPAFIGLSVGDVVTVGQCR</sequence>
<evidence type="ECO:0000256" key="8">
    <source>
        <dbReference type="ARBA" id="ARBA00022980"/>
    </source>
</evidence>
<dbReference type="OrthoDB" id="10254436at2759"/>
<feature type="region of interest" description="Disordered" evidence="15">
    <location>
        <begin position="1"/>
        <end position="30"/>
    </location>
</feature>
<keyword evidence="6" id="KW-0694">RNA-binding</keyword>
<keyword evidence="7" id="KW-0164">Citrullination</keyword>
<evidence type="ECO:0000256" key="2">
    <source>
        <dbReference type="ARBA" id="ARBA00010254"/>
    </source>
</evidence>
<dbReference type="EMBL" id="JAEFCI010007280">
    <property type="protein sequence ID" value="KAG5459160.1"/>
    <property type="molecule type" value="Genomic_DNA"/>
</dbReference>
<evidence type="ECO:0000256" key="5">
    <source>
        <dbReference type="ARBA" id="ARBA00022553"/>
    </source>
</evidence>
<evidence type="ECO:0000256" key="12">
    <source>
        <dbReference type="ARBA" id="ARBA00023288"/>
    </source>
</evidence>
<name>A0A8H7ZTP8_9FUNG</name>
<feature type="domain" description="Small ribosomal subunit protein uS17 N-terminal" evidence="16">
    <location>
        <begin position="152"/>
        <end position="214"/>
    </location>
</feature>
<dbReference type="PRINTS" id="PR00973">
    <property type="entry name" value="RIBOSOMALS17"/>
</dbReference>
<evidence type="ECO:0000256" key="7">
    <source>
        <dbReference type="ARBA" id="ARBA00022934"/>
    </source>
</evidence>
<dbReference type="GO" id="GO:0022627">
    <property type="term" value="C:cytosolic small ribosomal subunit"/>
    <property type="evidence" value="ECO:0007669"/>
    <property type="project" value="TreeGrafter"/>
</dbReference>
<keyword evidence="12" id="KW-0449">Lipoprotein</keyword>
<reference evidence="17 18" key="1">
    <citation type="journal article" name="Sci. Rep.">
        <title>Genome-scale phylogenetic analyses confirm Olpidium as the closest living zoosporic fungus to the non-flagellated, terrestrial fungi.</title>
        <authorList>
            <person name="Chang Y."/>
            <person name="Rochon D."/>
            <person name="Sekimoto S."/>
            <person name="Wang Y."/>
            <person name="Chovatia M."/>
            <person name="Sandor L."/>
            <person name="Salamov A."/>
            <person name="Grigoriev I.V."/>
            <person name="Stajich J.E."/>
            <person name="Spatafora J.W."/>
        </authorList>
    </citation>
    <scope>NUCLEOTIDE SEQUENCE [LARGE SCALE GENOMIC DNA]</scope>
    <source>
        <strain evidence="17">S191</strain>
    </source>
</reference>
<dbReference type="CDD" id="cd00364">
    <property type="entry name" value="Ribosomal_uS17"/>
    <property type="match status" value="1"/>
</dbReference>
<evidence type="ECO:0000256" key="1">
    <source>
        <dbReference type="ARBA" id="ARBA00004496"/>
    </source>
</evidence>
<evidence type="ECO:0000256" key="3">
    <source>
        <dbReference type="ARBA" id="ARBA00022481"/>
    </source>
</evidence>
<dbReference type="InterPro" id="IPR012340">
    <property type="entry name" value="NA-bd_OB-fold"/>
</dbReference>
<dbReference type="Pfam" id="PF16205">
    <property type="entry name" value="Ribosomal_S17_N"/>
    <property type="match status" value="1"/>
</dbReference>
<evidence type="ECO:0000256" key="9">
    <source>
        <dbReference type="ARBA" id="ARBA00022990"/>
    </source>
</evidence>
<keyword evidence="18" id="KW-1185">Reference proteome</keyword>
<comment type="similarity">
    <text evidence="2">Belongs to the universal ribosomal protein uS17 family.</text>
</comment>
<evidence type="ECO:0000256" key="15">
    <source>
        <dbReference type="SAM" id="MobiDB-lite"/>
    </source>
</evidence>
<organism evidence="17 18">
    <name type="scientific">Olpidium bornovanus</name>
    <dbReference type="NCBI Taxonomy" id="278681"/>
    <lineage>
        <taxon>Eukaryota</taxon>
        <taxon>Fungi</taxon>
        <taxon>Fungi incertae sedis</taxon>
        <taxon>Olpidiomycota</taxon>
        <taxon>Olpidiomycotina</taxon>
        <taxon>Olpidiomycetes</taxon>
        <taxon>Olpidiales</taxon>
        <taxon>Olpidiaceae</taxon>
        <taxon>Olpidium</taxon>
    </lineage>
</organism>
<dbReference type="GO" id="GO:0003723">
    <property type="term" value="F:RNA binding"/>
    <property type="evidence" value="ECO:0007669"/>
    <property type="project" value="UniProtKB-KW"/>
</dbReference>
<keyword evidence="9" id="KW-0007">Acetylation</keyword>
<dbReference type="Proteomes" id="UP000673691">
    <property type="component" value="Unassembled WGS sequence"/>
</dbReference>
<evidence type="ECO:0000313" key="17">
    <source>
        <dbReference type="EMBL" id="KAG5459160.1"/>
    </source>
</evidence>
<keyword evidence="11" id="KW-0687">Ribonucleoprotein</keyword>
<dbReference type="InterPro" id="IPR032440">
    <property type="entry name" value="Ribosomal_uS17_N"/>
</dbReference>
<dbReference type="AlphaFoldDB" id="A0A8H7ZTP8"/>
<dbReference type="PANTHER" id="PTHR10744">
    <property type="entry name" value="40S RIBOSOMAL PROTEIN S11 FAMILY MEMBER"/>
    <property type="match status" value="1"/>
</dbReference>
<evidence type="ECO:0000256" key="4">
    <source>
        <dbReference type="ARBA" id="ARBA00022490"/>
    </source>
</evidence>
<dbReference type="GO" id="GO:0006412">
    <property type="term" value="P:translation"/>
    <property type="evidence" value="ECO:0007669"/>
    <property type="project" value="InterPro"/>
</dbReference>
<comment type="caution">
    <text evidence="17">The sequence shown here is derived from an EMBL/GenBank/DDBJ whole genome shotgun (WGS) entry which is preliminary data.</text>
</comment>
<dbReference type="InterPro" id="IPR000266">
    <property type="entry name" value="Ribosomal_uS17"/>
</dbReference>
<keyword evidence="8 17" id="KW-0689">Ribosomal protein</keyword>
<evidence type="ECO:0000256" key="14">
    <source>
        <dbReference type="ARBA" id="ARBA00035471"/>
    </source>
</evidence>
<keyword evidence="4" id="KW-0963">Cytoplasm</keyword>
<keyword evidence="10" id="KW-0564">Palmitate</keyword>
<feature type="non-terminal residue" evidence="17">
    <location>
        <position position="1"/>
    </location>
</feature>
<dbReference type="Pfam" id="PF00366">
    <property type="entry name" value="Ribosomal_S17"/>
    <property type="match status" value="1"/>
</dbReference>
<keyword evidence="3" id="KW-0488">Methylation</keyword>